<keyword evidence="1" id="KW-0560">Oxidoreductase</keyword>
<dbReference type="PANTHER" id="PTHR10696">
    <property type="entry name" value="GAMMA-BUTYROBETAINE HYDROXYLASE-RELATED"/>
    <property type="match status" value="1"/>
</dbReference>
<comment type="caution">
    <text evidence="4">The sequence shown here is derived from an EMBL/GenBank/DDBJ whole genome shotgun (WGS) entry which is preliminary data.</text>
</comment>
<evidence type="ECO:0000313" key="4">
    <source>
        <dbReference type="EMBL" id="CAI0423454.1"/>
    </source>
</evidence>
<dbReference type="EMBL" id="CAMGYJ010000005">
    <property type="protein sequence ID" value="CAI0423454.1"/>
    <property type="molecule type" value="Genomic_DNA"/>
</dbReference>
<sequence length="336" mass="37218">MGELFRETEIPNQKRSPNSPPFPAVLSPNPALSPPSLAIFTSAIESQKPYLESLLHKTGAILFRGFPLDNASHFNSVVESFGFADQPYNGGAAPRTHVVGHVYTANESPPHENISFHHELAYSPEFPTKLFFFCEVEPASGGETPIVLSHVVYERMKEKHPEFVERLEEEGLVYNRVMGEEDDPSSAIGRGWKSTFGTADKMVAGQSCIMARAAKLGMKLEWIKDGSSARIIMGPIPAIKYDRPRDRKIWFNGMVAAYTISRDDNGQSDELTKAAAFGNGDPLPSDIVYDCLQIMEEESVAIPWQKGDVLLIDNCVVLHARKIFTPPRRVLAALCK</sequence>
<feature type="region of interest" description="Disordered" evidence="2">
    <location>
        <begin position="1"/>
        <end position="27"/>
    </location>
</feature>
<protein>
    <recommendedName>
        <fullName evidence="3">TauD/TfdA-like domain-containing protein</fullName>
    </recommendedName>
</protein>
<dbReference type="Pfam" id="PF02668">
    <property type="entry name" value="TauD"/>
    <property type="match status" value="1"/>
</dbReference>
<evidence type="ECO:0000256" key="1">
    <source>
        <dbReference type="ARBA" id="ARBA00023002"/>
    </source>
</evidence>
<proteinExistence type="predicted"/>
<keyword evidence="5" id="KW-1185">Reference proteome</keyword>
<evidence type="ECO:0000313" key="5">
    <source>
        <dbReference type="Proteomes" id="UP001154282"/>
    </source>
</evidence>
<dbReference type="SUPFAM" id="SSF51197">
    <property type="entry name" value="Clavaminate synthase-like"/>
    <property type="match status" value="1"/>
</dbReference>
<dbReference type="InterPro" id="IPR042098">
    <property type="entry name" value="TauD-like_sf"/>
</dbReference>
<dbReference type="FunFam" id="3.60.130.10:FF:000006">
    <property type="entry name" value="Clavaminate synthase-like protein At3g21360"/>
    <property type="match status" value="1"/>
</dbReference>
<dbReference type="Proteomes" id="UP001154282">
    <property type="component" value="Unassembled WGS sequence"/>
</dbReference>
<dbReference type="AlphaFoldDB" id="A0AAV0KPL6"/>
<dbReference type="InterPro" id="IPR003819">
    <property type="entry name" value="TauD/TfdA-like"/>
</dbReference>
<feature type="domain" description="TauD/TfdA-like" evidence="3">
    <location>
        <begin position="41"/>
        <end position="331"/>
    </location>
</feature>
<dbReference type="GO" id="GO:0016491">
    <property type="term" value="F:oxidoreductase activity"/>
    <property type="evidence" value="ECO:0007669"/>
    <property type="project" value="UniProtKB-KW"/>
</dbReference>
<reference evidence="4" key="1">
    <citation type="submission" date="2022-08" db="EMBL/GenBank/DDBJ databases">
        <authorList>
            <person name="Gutierrez-Valencia J."/>
        </authorList>
    </citation>
    <scope>NUCLEOTIDE SEQUENCE</scope>
</reference>
<organism evidence="4 5">
    <name type="scientific">Linum tenue</name>
    <dbReference type="NCBI Taxonomy" id="586396"/>
    <lineage>
        <taxon>Eukaryota</taxon>
        <taxon>Viridiplantae</taxon>
        <taxon>Streptophyta</taxon>
        <taxon>Embryophyta</taxon>
        <taxon>Tracheophyta</taxon>
        <taxon>Spermatophyta</taxon>
        <taxon>Magnoliopsida</taxon>
        <taxon>eudicotyledons</taxon>
        <taxon>Gunneridae</taxon>
        <taxon>Pentapetalae</taxon>
        <taxon>rosids</taxon>
        <taxon>fabids</taxon>
        <taxon>Malpighiales</taxon>
        <taxon>Linaceae</taxon>
        <taxon>Linum</taxon>
    </lineage>
</organism>
<gene>
    <name evidence="4" type="ORF">LITE_LOCUS19526</name>
</gene>
<evidence type="ECO:0000259" key="3">
    <source>
        <dbReference type="Pfam" id="PF02668"/>
    </source>
</evidence>
<dbReference type="InterPro" id="IPR050411">
    <property type="entry name" value="AlphaKG_dependent_hydroxylases"/>
</dbReference>
<accession>A0AAV0KPL6</accession>
<evidence type="ECO:0000256" key="2">
    <source>
        <dbReference type="SAM" id="MobiDB-lite"/>
    </source>
</evidence>
<dbReference type="Gene3D" id="3.60.130.10">
    <property type="entry name" value="Clavaminate synthase-like"/>
    <property type="match status" value="1"/>
</dbReference>
<name>A0AAV0KPL6_9ROSI</name>
<dbReference type="PANTHER" id="PTHR10696:SF21">
    <property type="entry name" value="TAUD_TFDA-LIKE DOMAIN-CONTAINING PROTEIN"/>
    <property type="match status" value="1"/>
</dbReference>